<protein>
    <submittedName>
        <fullName evidence="1">Uncharacterized protein</fullName>
    </submittedName>
</protein>
<accession>A0A380TCE4</accession>
<organism evidence="1">
    <name type="scientific">metagenome</name>
    <dbReference type="NCBI Taxonomy" id="256318"/>
    <lineage>
        <taxon>unclassified sequences</taxon>
        <taxon>metagenomes</taxon>
    </lineage>
</organism>
<gene>
    <name evidence="1" type="ORF">DF3PB_1770010</name>
</gene>
<sequence length="79" mass="8240">MALSKATRLKKLRTLAESEGFASVDDMLAASVCDSVAPAICTVNGCDYTVEMEPDQDRGWCEACGCNSVVAAPVLAGII</sequence>
<proteinExistence type="predicted"/>
<name>A0A380TCE4_9ZZZZ</name>
<evidence type="ECO:0000313" key="1">
    <source>
        <dbReference type="EMBL" id="SUS05181.1"/>
    </source>
</evidence>
<dbReference type="AlphaFoldDB" id="A0A380TCE4"/>
<reference evidence="1" key="1">
    <citation type="submission" date="2018-07" db="EMBL/GenBank/DDBJ databases">
        <authorList>
            <person name="Quirk P.G."/>
            <person name="Krulwich T.A."/>
        </authorList>
    </citation>
    <scope>NUCLEOTIDE SEQUENCE</scope>
</reference>
<dbReference type="EMBL" id="UIDG01000087">
    <property type="protein sequence ID" value="SUS05181.1"/>
    <property type="molecule type" value="Genomic_DNA"/>
</dbReference>